<evidence type="ECO:0000313" key="11">
    <source>
        <dbReference type="EMBL" id="PPQ67069.1"/>
    </source>
</evidence>
<dbReference type="GO" id="GO:0006886">
    <property type="term" value="P:intracellular protein transport"/>
    <property type="evidence" value="ECO:0007669"/>
    <property type="project" value="UniProtKB-UniRule"/>
</dbReference>
<dbReference type="GO" id="GO:0030674">
    <property type="term" value="F:protein-macromolecule adaptor activity"/>
    <property type="evidence" value="ECO:0007669"/>
    <property type="project" value="TreeGrafter"/>
</dbReference>
<comment type="caution">
    <text evidence="11">The sequence shown here is derived from an EMBL/GenBank/DDBJ whole genome shotgun (WGS) entry which is preliminary data.</text>
</comment>
<dbReference type="GO" id="GO:0008270">
    <property type="term" value="F:zinc ion binding"/>
    <property type="evidence" value="ECO:0007669"/>
    <property type="project" value="UniProtKB-KW"/>
</dbReference>
<evidence type="ECO:0000259" key="10">
    <source>
        <dbReference type="Pfam" id="PF26148"/>
    </source>
</evidence>
<evidence type="ECO:0000256" key="5">
    <source>
        <dbReference type="ARBA" id="ARBA00023136"/>
    </source>
</evidence>
<dbReference type="PROSITE" id="PS50236">
    <property type="entry name" value="CHCR"/>
    <property type="match status" value="1"/>
</dbReference>
<dbReference type="Pfam" id="PF05131">
    <property type="entry name" value="Pep3_Vps18"/>
    <property type="match status" value="1"/>
</dbReference>
<organism evidence="11 12">
    <name type="scientific">Psilocybe cyanescens</name>
    <dbReference type="NCBI Taxonomy" id="93625"/>
    <lineage>
        <taxon>Eukaryota</taxon>
        <taxon>Fungi</taxon>
        <taxon>Dikarya</taxon>
        <taxon>Basidiomycota</taxon>
        <taxon>Agaricomycotina</taxon>
        <taxon>Agaricomycetes</taxon>
        <taxon>Agaricomycetidae</taxon>
        <taxon>Agaricales</taxon>
        <taxon>Agaricineae</taxon>
        <taxon>Strophariaceae</taxon>
        <taxon>Psilocybe</taxon>
    </lineage>
</organism>
<dbReference type="FunCoup" id="A0A409VLC3">
    <property type="interactions" value="545"/>
</dbReference>
<evidence type="ECO:0000256" key="6">
    <source>
        <dbReference type="ARBA" id="ARBA00029433"/>
    </source>
</evidence>
<dbReference type="SUPFAM" id="SSF50960">
    <property type="entry name" value="TolB, C-terminal domain"/>
    <property type="match status" value="1"/>
</dbReference>
<comment type="similarity">
    <text evidence="1">Belongs to the VPS18 family.</text>
</comment>
<dbReference type="GO" id="GO:0048284">
    <property type="term" value="P:organelle fusion"/>
    <property type="evidence" value="ECO:0007669"/>
    <property type="project" value="TreeGrafter"/>
</dbReference>
<dbReference type="Pfam" id="PF26148">
    <property type="entry name" value="VPS18_RING_C"/>
    <property type="match status" value="1"/>
</dbReference>
<gene>
    <name evidence="11" type="ORF">CVT25_005670</name>
</gene>
<dbReference type="STRING" id="93625.A0A409VLC3"/>
<dbReference type="PANTHER" id="PTHR23323">
    <property type="entry name" value="VACUOLAR PROTEIN SORTING-ASSOCIATED PROTEIN"/>
    <property type="match status" value="1"/>
</dbReference>
<sequence length="1096" mass="124057">MFDDYVEHAVGDPATHIEPSVPLPKLQYEGFEPSPYEHDDARANVDEGPETASEVNVLTTPVFELGRVQYAFPAPLVSFVVSSDMLAMGLVTNTIVLIELSRAEQVVKIQIPRKPTEMLIYKLFMDPSGKHIIITSEQAENWYLYRSWKKPRQLKGFKMVVESVAWNKAALLSSTHSTSTREILIGSRSGTIFEAVLDAEEDFFKSQERYLQPVFSLPERHPITGIKFDYFPPSDPKKVLVLVTTPTRIYQFSGPTDKKSEDTGRVFTSLFMAYRETAPKILELPSNLQHSELHFFTPNPDQALSLPKKMAWMTGPGIYHGSLNVETDSEDHIDAAALLPYPSMPNSDNTETPLSLSLTEFHFVLVYKDKVVGICNLDDALTYEESLPLKPNEVVLGLAADPVRRTYWVYTNQSLFELVVGNEDRDVWKIYLEKGQFEVSLRYAKTARQRDQILFAQANHFFNNAQYFQAAQCYAHCSATFEEVALKFLDVGERDSLRSYLISRLERTRKTDLTQRMILATWLVEFYLSKCNELDDIVASESISQDVNNLQAERTIVEEDLRQFFETYKNNLDKETVYDLIQGHGRTDMYIFYATIIGDFERVIEHSIMEEEWVKAIEVISRQSNLELYYRFGPVLMNQAPKETVDSWLRQPSLNPMRLIPSILQLQHSVRDPLSPNQAIRYLNHVIFEQNNTSPTIHNLLVTFYASPSSPPSYSPSDDDGPLLRFLSTSPSDPITGKPYYDLDYALRLCKLAGRTQACVHIYSKMGLWENSVDLALEKGDLELAKINADMPEDDPSLRKKLWLKIARYVVQDKKDIKSAMRFLENADLLKIEDILPFFPDFVVIDDFKEEIAHALEGYSAQIDTLKAEMDEATQTAESIKQDIASLKNRFITIDANEKCSNCSNLLLSRQFYVFPCHHTFHADCLIGLAKEYLPPHALRRIVTLQNELMKDSPRTRGNVSKPSLVISNPLNGRQPVTQRTLLSANFGPIVNPLQNGAKAANILGRSVISAGDRLRDLIIPDALATLVSTPNWLPGIGGGNRSTGEEITVSQKKLETMRVELEDLLSSSCPLCESVVAGLDKPFVLEGEVGSSWTL</sequence>
<keyword evidence="12" id="KW-1185">Reference proteome</keyword>
<accession>A0A409VLC3</accession>
<feature type="domain" description="Pep3/Vps18 RING C-terminal" evidence="10">
    <location>
        <begin position="895"/>
        <end position="951"/>
    </location>
</feature>
<dbReference type="GO" id="GO:0006904">
    <property type="term" value="P:vesicle docking involved in exocytosis"/>
    <property type="evidence" value="ECO:0007669"/>
    <property type="project" value="TreeGrafter"/>
</dbReference>
<dbReference type="InParanoid" id="A0A409VLC3"/>
<dbReference type="InterPro" id="IPR058919">
    <property type="entry name" value="Pep3/Vps18_RING_C"/>
</dbReference>
<dbReference type="AlphaFoldDB" id="A0A409VLC3"/>
<evidence type="ECO:0000313" key="12">
    <source>
        <dbReference type="Proteomes" id="UP000283269"/>
    </source>
</evidence>
<evidence type="ECO:0000259" key="9">
    <source>
        <dbReference type="Pfam" id="PF05131"/>
    </source>
</evidence>
<evidence type="ECO:0000256" key="3">
    <source>
        <dbReference type="ARBA" id="ARBA00022771"/>
    </source>
</evidence>
<evidence type="ECO:0000256" key="2">
    <source>
        <dbReference type="ARBA" id="ARBA00022723"/>
    </source>
</evidence>
<dbReference type="Proteomes" id="UP000283269">
    <property type="component" value="Unassembled WGS sequence"/>
</dbReference>
<evidence type="ECO:0000256" key="8">
    <source>
        <dbReference type="SAM" id="Coils"/>
    </source>
</evidence>
<feature type="domain" description="Pep3/Vps18 beta-propeller" evidence="9">
    <location>
        <begin position="61"/>
        <end position="420"/>
    </location>
</feature>
<dbReference type="GO" id="GO:0007032">
    <property type="term" value="P:endosome organization"/>
    <property type="evidence" value="ECO:0007669"/>
    <property type="project" value="TreeGrafter"/>
</dbReference>
<proteinExistence type="inferred from homology"/>
<keyword evidence="4" id="KW-0862">Zinc</keyword>
<evidence type="ECO:0000256" key="7">
    <source>
        <dbReference type="PROSITE-ProRule" id="PRU01006"/>
    </source>
</evidence>
<dbReference type="GO" id="GO:0005768">
    <property type="term" value="C:endosome"/>
    <property type="evidence" value="ECO:0007669"/>
    <property type="project" value="TreeGrafter"/>
</dbReference>
<dbReference type="InterPro" id="IPR007810">
    <property type="entry name" value="Pep3/Vps18_beta-prop"/>
</dbReference>
<keyword evidence="3" id="KW-0863">Zinc-finger</keyword>
<reference evidence="11 12" key="1">
    <citation type="journal article" date="2018" name="Evol. Lett.">
        <title>Horizontal gene cluster transfer increased hallucinogenic mushroom diversity.</title>
        <authorList>
            <person name="Reynolds H.T."/>
            <person name="Vijayakumar V."/>
            <person name="Gluck-Thaler E."/>
            <person name="Korotkin H.B."/>
            <person name="Matheny P.B."/>
            <person name="Slot J.C."/>
        </authorList>
    </citation>
    <scope>NUCLEOTIDE SEQUENCE [LARGE SCALE GENOMIC DNA]</scope>
    <source>
        <strain evidence="11 12">2631</strain>
    </source>
</reference>
<feature type="repeat" description="CHCR" evidence="7">
    <location>
        <begin position="651"/>
        <end position="819"/>
    </location>
</feature>
<evidence type="ECO:0000256" key="4">
    <source>
        <dbReference type="ARBA" id="ARBA00022833"/>
    </source>
</evidence>
<comment type="subcellular location">
    <subcellularLocation>
        <location evidence="6">Endomembrane system</location>
        <topology evidence="6">Peripheral membrane protein</topology>
        <orientation evidence="6">Cytoplasmic side</orientation>
    </subcellularLocation>
</comment>
<protein>
    <submittedName>
        <fullName evidence="11">Uncharacterized protein</fullName>
    </submittedName>
</protein>
<dbReference type="GO" id="GO:0030897">
    <property type="term" value="C:HOPS complex"/>
    <property type="evidence" value="ECO:0007669"/>
    <property type="project" value="TreeGrafter"/>
</dbReference>
<evidence type="ECO:0000256" key="1">
    <source>
        <dbReference type="ARBA" id="ARBA00010454"/>
    </source>
</evidence>
<name>A0A409VLC3_PSICY</name>
<dbReference type="SUPFAM" id="SSF57850">
    <property type="entry name" value="RING/U-box"/>
    <property type="match status" value="1"/>
</dbReference>
<feature type="coiled-coil region" evidence="8">
    <location>
        <begin position="849"/>
        <end position="890"/>
    </location>
</feature>
<keyword evidence="5" id="KW-0472">Membrane</keyword>
<dbReference type="InterPro" id="IPR000547">
    <property type="entry name" value="Clathrin_H-chain/VPS_repeat"/>
</dbReference>
<dbReference type="GO" id="GO:0007033">
    <property type="term" value="P:vacuole organization"/>
    <property type="evidence" value="ECO:0007669"/>
    <property type="project" value="TreeGrafter"/>
</dbReference>
<dbReference type="EMBL" id="NHYD01003976">
    <property type="protein sequence ID" value="PPQ67069.1"/>
    <property type="molecule type" value="Genomic_DNA"/>
</dbReference>
<dbReference type="OrthoDB" id="1845386at2759"/>
<dbReference type="PANTHER" id="PTHR23323:SF26">
    <property type="entry name" value="VACUOLAR PROTEIN SORTING-ASSOCIATED PROTEIN 18 HOMOLOG"/>
    <property type="match status" value="1"/>
</dbReference>
<keyword evidence="2" id="KW-0479">Metal-binding</keyword>
<dbReference type="CDD" id="cd16462">
    <property type="entry name" value="RING-H2_Pep3p-like"/>
    <property type="match status" value="1"/>
</dbReference>
<keyword evidence="8" id="KW-0175">Coiled coil</keyword>